<dbReference type="Proteomes" id="UP001595805">
    <property type="component" value="Unassembled WGS sequence"/>
</dbReference>
<protein>
    <recommendedName>
        <fullName evidence="4">Lipocalin-like domain-containing protein</fullName>
    </recommendedName>
</protein>
<proteinExistence type="predicted"/>
<dbReference type="RefSeq" id="WP_377904108.1">
    <property type="nucleotide sequence ID" value="NZ_JBHRZS010000006.1"/>
</dbReference>
<sequence length="167" mass="18758">MKKLKLLFFILIGLTVLSCSTDDEPSQQTNFFKNAYLEIHTLDGTTCYADLFLTSGTATIGSDNSVNINYDDNVIVFNDIRMNDCQIRNPATRTFDIQNGYKSELNTISVPGVYLDIAFNNAAQSSDIIFVELKFTSSTALNFEIYYEDGTVITESYSGTIEIYRLN</sequence>
<name>A0ABV8APN8_9BACT</name>
<organism evidence="2 3">
    <name type="scientific">Algoriphagus namhaensis</name>
    <dbReference type="NCBI Taxonomy" id="915353"/>
    <lineage>
        <taxon>Bacteria</taxon>
        <taxon>Pseudomonadati</taxon>
        <taxon>Bacteroidota</taxon>
        <taxon>Cytophagia</taxon>
        <taxon>Cytophagales</taxon>
        <taxon>Cyclobacteriaceae</taxon>
        <taxon>Algoriphagus</taxon>
    </lineage>
</organism>
<dbReference type="EMBL" id="JBHRZS010000006">
    <property type="protein sequence ID" value="MFC3879565.1"/>
    <property type="molecule type" value="Genomic_DNA"/>
</dbReference>
<reference evidence="3" key="1">
    <citation type="journal article" date="2019" name="Int. J. Syst. Evol. Microbiol.">
        <title>The Global Catalogue of Microorganisms (GCM) 10K type strain sequencing project: providing services to taxonomists for standard genome sequencing and annotation.</title>
        <authorList>
            <consortium name="The Broad Institute Genomics Platform"/>
            <consortium name="The Broad Institute Genome Sequencing Center for Infectious Disease"/>
            <person name="Wu L."/>
            <person name="Ma J."/>
        </authorList>
    </citation>
    <scope>NUCLEOTIDE SEQUENCE [LARGE SCALE GENOMIC DNA]</scope>
    <source>
        <strain evidence="3">CCUG 60523</strain>
    </source>
</reference>
<gene>
    <name evidence="2" type="ORF">ACFOSV_05240</name>
</gene>
<evidence type="ECO:0000313" key="2">
    <source>
        <dbReference type="EMBL" id="MFC3879565.1"/>
    </source>
</evidence>
<comment type="caution">
    <text evidence="2">The sequence shown here is derived from an EMBL/GenBank/DDBJ whole genome shotgun (WGS) entry which is preliminary data.</text>
</comment>
<feature type="chain" id="PRO_5046595202" description="Lipocalin-like domain-containing protein" evidence="1">
    <location>
        <begin position="22"/>
        <end position="167"/>
    </location>
</feature>
<keyword evidence="3" id="KW-1185">Reference proteome</keyword>
<evidence type="ECO:0008006" key="4">
    <source>
        <dbReference type="Google" id="ProtNLM"/>
    </source>
</evidence>
<evidence type="ECO:0000256" key="1">
    <source>
        <dbReference type="SAM" id="SignalP"/>
    </source>
</evidence>
<evidence type="ECO:0000313" key="3">
    <source>
        <dbReference type="Proteomes" id="UP001595805"/>
    </source>
</evidence>
<feature type="signal peptide" evidence="1">
    <location>
        <begin position="1"/>
        <end position="21"/>
    </location>
</feature>
<accession>A0ABV8APN8</accession>
<dbReference type="PROSITE" id="PS51257">
    <property type="entry name" value="PROKAR_LIPOPROTEIN"/>
    <property type="match status" value="1"/>
</dbReference>
<keyword evidence="1" id="KW-0732">Signal</keyword>